<dbReference type="InterPro" id="IPR036249">
    <property type="entry name" value="Thioredoxin-like_sf"/>
</dbReference>
<accession>A0AAW9R008</accession>
<dbReference type="InterPro" id="IPR036282">
    <property type="entry name" value="Glutathione-S-Trfase_C_sf"/>
</dbReference>
<evidence type="ECO:0000259" key="4">
    <source>
        <dbReference type="PROSITE" id="PS50405"/>
    </source>
</evidence>
<dbReference type="FunFam" id="3.40.30.10:FF:000039">
    <property type="entry name" value="Glutathione S-transferase domain"/>
    <property type="match status" value="1"/>
</dbReference>
<dbReference type="Gene3D" id="1.20.1050.10">
    <property type="match status" value="1"/>
</dbReference>
<dbReference type="SFLD" id="SFLDG00358">
    <property type="entry name" value="Main_(cytGST)"/>
    <property type="match status" value="1"/>
</dbReference>
<keyword evidence="2" id="KW-0808">Transferase</keyword>
<dbReference type="InterPro" id="IPR040079">
    <property type="entry name" value="Glutathione_S-Trfase"/>
</dbReference>
<keyword evidence="6" id="KW-1185">Reference proteome</keyword>
<dbReference type="GO" id="GO:0016740">
    <property type="term" value="F:transferase activity"/>
    <property type="evidence" value="ECO:0007669"/>
    <property type="project" value="UniProtKB-KW"/>
</dbReference>
<dbReference type="Proteomes" id="UP001328733">
    <property type="component" value="Unassembled WGS sequence"/>
</dbReference>
<reference evidence="5 6" key="1">
    <citation type="submission" date="2024-01" db="EMBL/GenBank/DDBJ databases">
        <title>Genomic insights into the taxonomy and metabolism of the cyanobacterium Pannus brasiliensis CCIBt3594.</title>
        <authorList>
            <person name="Machado M."/>
            <person name="Botero N.B."/>
            <person name="Andreote A.P.D."/>
            <person name="Feitosa A.M.T."/>
            <person name="Popin R."/>
            <person name="Sivonen K."/>
            <person name="Fiore M.F."/>
        </authorList>
    </citation>
    <scope>NUCLEOTIDE SEQUENCE [LARGE SCALE GENOMIC DNA]</scope>
    <source>
        <strain evidence="5 6">CCIBt3594</strain>
    </source>
</reference>
<dbReference type="PROSITE" id="PS50404">
    <property type="entry name" value="GST_NTER"/>
    <property type="match status" value="1"/>
</dbReference>
<protein>
    <submittedName>
        <fullName evidence="5">Glutathione S-transferase family protein</fullName>
    </submittedName>
</protein>
<evidence type="ECO:0000313" key="6">
    <source>
        <dbReference type="Proteomes" id="UP001328733"/>
    </source>
</evidence>
<feature type="domain" description="GST C-terminal" evidence="4">
    <location>
        <begin position="63"/>
        <end position="186"/>
    </location>
</feature>
<evidence type="ECO:0000256" key="1">
    <source>
        <dbReference type="ARBA" id="ARBA00007409"/>
    </source>
</evidence>
<gene>
    <name evidence="5" type="ORF">V0288_20440</name>
</gene>
<dbReference type="CDD" id="cd03046">
    <property type="entry name" value="GST_N_GTT1_like"/>
    <property type="match status" value="1"/>
</dbReference>
<organism evidence="5 6">
    <name type="scientific">Pannus brasiliensis CCIBt3594</name>
    <dbReference type="NCBI Taxonomy" id="1427578"/>
    <lineage>
        <taxon>Bacteria</taxon>
        <taxon>Bacillati</taxon>
        <taxon>Cyanobacteriota</taxon>
        <taxon>Cyanophyceae</taxon>
        <taxon>Oscillatoriophycideae</taxon>
        <taxon>Chroococcales</taxon>
        <taxon>Microcystaceae</taxon>
        <taxon>Pannus</taxon>
    </lineage>
</organism>
<proteinExistence type="inferred from homology"/>
<dbReference type="Gene3D" id="3.40.30.10">
    <property type="entry name" value="Glutaredoxin"/>
    <property type="match status" value="1"/>
</dbReference>
<feature type="domain" description="GST N-terminal" evidence="3">
    <location>
        <begin position="1"/>
        <end position="82"/>
    </location>
</feature>
<evidence type="ECO:0000256" key="2">
    <source>
        <dbReference type="ARBA" id="ARBA00022679"/>
    </source>
</evidence>
<dbReference type="InterPro" id="IPR004045">
    <property type="entry name" value="Glutathione_S-Trfase_N"/>
</dbReference>
<dbReference type="EMBL" id="JBAFSM010000050">
    <property type="protein sequence ID" value="MEG3439508.1"/>
    <property type="molecule type" value="Genomic_DNA"/>
</dbReference>
<dbReference type="Pfam" id="PF13410">
    <property type="entry name" value="GST_C_2"/>
    <property type="match status" value="1"/>
</dbReference>
<dbReference type="PANTHER" id="PTHR44051">
    <property type="entry name" value="GLUTATHIONE S-TRANSFERASE-RELATED"/>
    <property type="match status" value="1"/>
</dbReference>
<dbReference type="PROSITE" id="PS50405">
    <property type="entry name" value="GST_CTER"/>
    <property type="match status" value="1"/>
</dbReference>
<dbReference type="Pfam" id="PF02798">
    <property type="entry name" value="GST_N"/>
    <property type="match status" value="1"/>
</dbReference>
<comment type="similarity">
    <text evidence="1">Belongs to the GST superfamily.</text>
</comment>
<dbReference type="SUPFAM" id="SSF47616">
    <property type="entry name" value="GST C-terminal domain-like"/>
    <property type="match status" value="1"/>
</dbReference>
<dbReference type="SUPFAM" id="SSF52833">
    <property type="entry name" value="Thioredoxin-like"/>
    <property type="match status" value="1"/>
</dbReference>
<sequence>MNTLKLYGGARSRASIVRWYLEEFAIPYEFVLLDMANGEHRKPEFLALNPFGKVPTIVDGDLSLWESGAILLYLAEKHGQLPAELDRRAIYTQWILFANSTLSNGLFLEATRERETPLLLAPIDRILGEHSFIMGDEFTVVDVAIGSILAYAVLMAKLDYSPYPNLAAYLQRLRERPAFVKSIGSP</sequence>
<dbReference type="SFLD" id="SFLDS00019">
    <property type="entry name" value="Glutathione_Transferase_(cytos"/>
    <property type="match status" value="1"/>
</dbReference>
<dbReference type="InterPro" id="IPR010987">
    <property type="entry name" value="Glutathione-S-Trfase_C-like"/>
</dbReference>
<evidence type="ECO:0000313" key="5">
    <source>
        <dbReference type="EMBL" id="MEG3439508.1"/>
    </source>
</evidence>
<dbReference type="AlphaFoldDB" id="A0AAW9R008"/>
<name>A0AAW9R008_9CHRO</name>
<comment type="caution">
    <text evidence="5">The sequence shown here is derived from an EMBL/GenBank/DDBJ whole genome shotgun (WGS) entry which is preliminary data.</text>
</comment>
<dbReference type="SFLD" id="SFLDG01150">
    <property type="entry name" value="Main.1:_Beta-like"/>
    <property type="match status" value="1"/>
</dbReference>
<dbReference type="RefSeq" id="WP_332866992.1">
    <property type="nucleotide sequence ID" value="NZ_JBAFSM010000050.1"/>
</dbReference>
<evidence type="ECO:0000259" key="3">
    <source>
        <dbReference type="PROSITE" id="PS50404"/>
    </source>
</evidence>
<dbReference type="PANTHER" id="PTHR44051:SF8">
    <property type="entry name" value="GLUTATHIONE S-TRANSFERASE GSTA"/>
    <property type="match status" value="1"/>
</dbReference>